<keyword evidence="1" id="KW-1133">Transmembrane helix</keyword>
<dbReference type="GO" id="GO:0004190">
    <property type="term" value="F:aspartic-type endopeptidase activity"/>
    <property type="evidence" value="ECO:0007669"/>
    <property type="project" value="TreeGrafter"/>
</dbReference>
<feature type="transmembrane region" description="Helical" evidence="1">
    <location>
        <begin position="110"/>
        <end position="129"/>
    </location>
</feature>
<dbReference type="InterPro" id="IPR050882">
    <property type="entry name" value="Prepilin_peptidase/N-MTase"/>
</dbReference>
<evidence type="ECO:0000313" key="3">
    <source>
        <dbReference type="Proteomes" id="UP000619479"/>
    </source>
</evidence>
<dbReference type="PANTHER" id="PTHR30487">
    <property type="entry name" value="TYPE 4 PREPILIN-LIKE PROTEINS LEADER PEPTIDE-PROCESSING ENZYME"/>
    <property type="match status" value="1"/>
</dbReference>
<proteinExistence type="predicted"/>
<sequence length="252" mass="26784">MNDQPAERSDQASATDPRIRLLTFTRMVSPLAWLRAIATTYLVAYGEPRQRRCPACDFPVLGRGGPTTTITGKCARCRAPLGPTPWLLEFAVLATGLAVLSRVGPLQVAAYCWFAVLGVLLAVIDLAVWRLPHALTAAWAAGTLAGLLIPAVAQHRLGDWLQALAAGLVSLMFFAVLASVRPGSMGWGDVTAAGVVGIAVGWWGWWPLLHTLVLAYAGFAAYLIVTRRRRGPFGPFLIASALVIIVASASSG</sequence>
<gene>
    <name evidence="2" type="ORF">Acy02nite_89580</name>
</gene>
<keyword evidence="1" id="KW-0812">Transmembrane</keyword>
<organism evidence="2 3">
    <name type="scientific">Actinoplanes cyaneus</name>
    <dbReference type="NCBI Taxonomy" id="52696"/>
    <lineage>
        <taxon>Bacteria</taxon>
        <taxon>Bacillati</taxon>
        <taxon>Actinomycetota</taxon>
        <taxon>Actinomycetes</taxon>
        <taxon>Micromonosporales</taxon>
        <taxon>Micromonosporaceae</taxon>
        <taxon>Actinoplanes</taxon>
    </lineage>
</organism>
<evidence type="ECO:0000256" key="1">
    <source>
        <dbReference type="SAM" id="Phobius"/>
    </source>
</evidence>
<keyword evidence="1" id="KW-0472">Membrane</keyword>
<comment type="caution">
    <text evidence="2">The sequence shown here is derived from an EMBL/GenBank/DDBJ whole genome shotgun (WGS) entry which is preliminary data.</text>
</comment>
<evidence type="ECO:0000313" key="2">
    <source>
        <dbReference type="EMBL" id="GID71077.1"/>
    </source>
</evidence>
<dbReference type="RefSeq" id="WP_203755764.1">
    <property type="nucleotide sequence ID" value="NZ_BAAAUC010000090.1"/>
</dbReference>
<keyword evidence="3" id="KW-1185">Reference proteome</keyword>
<name>A0A919M9P6_9ACTN</name>
<reference evidence="2" key="1">
    <citation type="submission" date="2021-01" db="EMBL/GenBank/DDBJ databases">
        <title>Whole genome shotgun sequence of Actinoplanes cyaneus NBRC 14990.</title>
        <authorList>
            <person name="Komaki H."/>
            <person name="Tamura T."/>
        </authorList>
    </citation>
    <scope>NUCLEOTIDE SEQUENCE</scope>
    <source>
        <strain evidence="2">NBRC 14990</strain>
    </source>
</reference>
<dbReference type="Proteomes" id="UP000619479">
    <property type="component" value="Unassembled WGS sequence"/>
</dbReference>
<feature type="transmembrane region" description="Helical" evidence="1">
    <location>
        <begin position="135"/>
        <end position="153"/>
    </location>
</feature>
<feature type="transmembrane region" description="Helical" evidence="1">
    <location>
        <begin position="232"/>
        <end position="250"/>
    </location>
</feature>
<dbReference type="GO" id="GO:0005886">
    <property type="term" value="C:plasma membrane"/>
    <property type="evidence" value="ECO:0007669"/>
    <property type="project" value="TreeGrafter"/>
</dbReference>
<feature type="transmembrane region" description="Helical" evidence="1">
    <location>
        <begin position="200"/>
        <end position="225"/>
    </location>
</feature>
<dbReference type="GO" id="GO:0006465">
    <property type="term" value="P:signal peptide processing"/>
    <property type="evidence" value="ECO:0007669"/>
    <property type="project" value="TreeGrafter"/>
</dbReference>
<dbReference type="EMBL" id="BOMH01000096">
    <property type="protein sequence ID" value="GID71077.1"/>
    <property type="molecule type" value="Genomic_DNA"/>
</dbReference>
<feature type="transmembrane region" description="Helical" evidence="1">
    <location>
        <begin position="160"/>
        <end position="180"/>
    </location>
</feature>
<dbReference type="AlphaFoldDB" id="A0A919M9P6"/>
<accession>A0A919M9P6</accession>
<protein>
    <submittedName>
        <fullName evidence="2">Prepilin peptidase</fullName>
    </submittedName>
</protein>
<dbReference type="PANTHER" id="PTHR30487:SF0">
    <property type="entry name" value="PREPILIN LEADER PEPTIDASE_N-METHYLTRANSFERASE-RELATED"/>
    <property type="match status" value="1"/>
</dbReference>